<comment type="caution">
    <text evidence="1">The sequence shown here is derived from an EMBL/GenBank/DDBJ whole genome shotgun (WGS) entry which is preliminary data.</text>
</comment>
<reference evidence="1 2" key="1">
    <citation type="journal article" date="2010" name="J. Bacteriol.">
        <title>Genome sequence of the oligotrophic marine Gammaproteobacterium HTCC2143, isolated from the Oregon Coast.</title>
        <authorList>
            <person name="Oh H.M."/>
            <person name="Kang I."/>
            <person name="Ferriera S."/>
            <person name="Giovannoni S.J."/>
            <person name="Cho J.C."/>
        </authorList>
    </citation>
    <scope>NUCLEOTIDE SEQUENCE [LARGE SCALE GENOMIC DNA]</scope>
    <source>
        <strain evidence="1 2">HTCC2143</strain>
    </source>
</reference>
<evidence type="ECO:0000313" key="2">
    <source>
        <dbReference type="Proteomes" id="UP000004931"/>
    </source>
</evidence>
<dbReference type="EMBL" id="AAVT01000010">
    <property type="protein sequence ID" value="EAW30133.1"/>
    <property type="molecule type" value="Genomic_DNA"/>
</dbReference>
<gene>
    <name evidence="1" type="ORF">GP2143_11187</name>
</gene>
<dbReference type="AlphaFoldDB" id="A0YGA7"/>
<evidence type="ECO:0000313" key="1">
    <source>
        <dbReference type="EMBL" id="EAW30133.1"/>
    </source>
</evidence>
<keyword evidence="2" id="KW-1185">Reference proteome</keyword>
<accession>A0YGA7</accession>
<protein>
    <submittedName>
        <fullName evidence="1">Uncharacterized protein</fullName>
    </submittedName>
</protein>
<dbReference type="STRING" id="247633.GP2143_11187"/>
<organism evidence="1 2">
    <name type="scientific">marine gamma proteobacterium HTCC2143</name>
    <dbReference type="NCBI Taxonomy" id="247633"/>
    <lineage>
        <taxon>Bacteria</taxon>
        <taxon>Pseudomonadati</taxon>
        <taxon>Pseudomonadota</taxon>
        <taxon>Gammaproteobacteria</taxon>
        <taxon>Cellvibrionales</taxon>
        <taxon>Spongiibacteraceae</taxon>
        <taxon>BD1-7 clade</taxon>
    </lineage>
</organism>
<sequence length="37" mass="4207">MRLPFLLQDYRCFAQLLAMRTVLGPDPNQDQAIDKAG</sequence>
<dbReference type="Proteomes" id="UP000004931">
    <property type="component" value="Unassembled WGS sequence"/>
</dbReference>
<proteinExistence type="predicted"/>
<name>A0YGA7_9GAMM</name>